<evidence type="ECO:0000256" key="1">
    <source>
        <dbReference type="SAM" id="MobiDB-lite"/>
    </source>
</evidence>
<evidence type="ECO:0000313" key="2">
    <source>
        <dbReference type="EMBL" id="OSJ23563.1"/>
    </source>
</evidence>
<protein>
    <submittedName>
        <fullName evidence="2">Uncharacterized protein</fullName>
    </submittedName>
</protein>
<dbReference type="Proteomes" id="UP000193335">
    <property type="component" value="Unassembled WGS sequence"/>
</dbReference>
<comment type="caution">
    <text evidence="2">The sequence shown here is derived from an EMBL/GenBank/DDBJ whole genome shotgun (WGS) entry which is preliminary data.</text>
</comment>
<feature type="region of interest" description="Disordered" evidence="1">
    <location>
        <begin position="1"/>
        <end position="59"/>
    </location>
</feature>
<gene>
    <name evidence="2" type="ORF">BSZ19_44490</name>
</gene>
<dbReference type="EMBL" id="NAFL01000284">
    <property type="protein sequence ID" value="OSJ23563.1"/>
    <property type="molecule type" value="Genomic_DNA"/>
</dbReference>
<reference evidence="2 3" key="1">
    <citation type="submission" date="2017-03" db="EMBL/GenBank/DDBJ databases">
        <title>Whole genome sequences of fourteen strains of Bradyrhizobium canariense and one strain of Bradyrhizobium japonicum isolated from Lupinus (Papilionoideae: Genisteae) species in Algeria.</title>
        <authorList>
            <person name="Crovadore J."/>
            <person name="Chekireb D."/>
            <person name="Brachmann A."/>
            <person name="Chablais R."/>
            <person name="Cochard B."/>
            <person name="Lefort F."/>
        </authorList>
    </citation>
    <scope>NUCLEOTIDE SEQUENCE [LARGE SCALE GENOMIC DNA]</scope>
    <source>
        <strain evidence="2 3">UBMA197</strain>
    </source>
</reference>
<proteinExistence type="predicted"/>
<feature type="compositionally biased region" description="Basic and acidic residues" evidence="1">
    <location>
        <begin position="31"/>
        <end position="46"/>
    </location>
</feature>
<name>A0A1Y2J9Y1_BRAJP</name>
<organism evidence="2 3">
    <name type="scientific">Bradyrhizobium japonicum</name>
    <dbReference type="NCBI Taxonomy" id="375"/>
    <lineage>
        <taxon>Bacteria</taxon>
        <taxon>Pseudomonadati</taxon>
        <taxon>Pseudomonadota</taxon>
        <taxon>Alphaproteobacteria</taxon>
        <taxon>Hyphomicrobiales</taxon>
        <taxon>Nitrobacteraceae</taxon>
        <taxon>Bradyrhizobium</taxon>
    </lineage>
</organism>
<sequence>MPGLVPPARPKPLRRGEGPGIHVPCSAEQGVDGRDKPGHDAAEATRLRYRSSRSASVPG</sequence>
<feature type="compositionally biased region" description="Pro residues" evidence="1">
    <location>
        <begin position="1"/>
        <end position="10"/>
    </location>
</feature>
<dbReference type="AlphaFoldDB" id="A0A1Y2J9Y1"/>
<accession>A0A1Y2J9Y1</accession>
<evidence type="ECO:0000313" key="3">
    <source>
        <dbReference type="Proteomes" id="UP000193335"/>
    </source>
</evidence>